<dbReference type="AlphaFoldDB" id="A0A0C3F4P0"/>
<gene>
    <name evidence="2" type="ORF">PILCRDRAFT_92336</name>
</gene>
<reference evidence="3" key="2">
    <citation type="submission" date="2015-01" db="EMBL/GenBank/DDBJ databases">
        <title>Evolutionary Origins and Diversification of the Mycorrhizal Mutualists.</title>
        <authorList>
            <consortium name="DOE Joint Genome Institute"/>
            <consortium name="Mycorrhizal Genomics Consortium"/>
            <person name="Kohler A."/>
            <person name="Kuo A."/>
            <person name="Nagy L.G."/>
            <person name="Floudas D."/>
            <person name="Copeland A."/>
            <person name="Barry K.W."/>
            <person name="Cichocki N."/>
            <person name="Veneault-Fourrey C."/>
            <person name="LaButti K."/>
            <person name="Lindquist E.A."/>
            <person name="Lipzen A."/>
            <person name="Lundell T."/>
            <person name="Morin E."/>
            <person name="Murat C."/>
            <person name="Riley R."/>
            <person name="Ohm R."/>
            <person name="Sun H."/>
            <person name="Tunlid A."/>
            <person name="Henrissat B."/>
            <person name="Grigoriev I.V."/>
            <person name="Hibbett D.S."/>
            <person name="Martin F."/>
        </authorList>
    </citation>
    <scope>NUCLEOTIDE SEQUENCE [LARGE SCALE GENOMIC DNA]</scope>
    <source>
        <strain evidence="3">F 1598</strain>
    </source>
</reference>
<evidence type="ECO:0000256" key="1">
    <source>
        <dbReference type="SAM" id="MobiDB-lite"/>
    </source>
</evidence>
<dbReference type="HOGENOM" id="CLU_1644365_0_0_1"/>
<feature type="compositionally biased region" description="Basic and acidic residues" evidence="1">
    <location>
        <begin position="49"/>
        <end position="58"/>
    </location>
</feature>
<feature type="region of interest" description="Disordered" evidence="1">
    <location>
        <begin position="39"/>
        <end position="58"/>
    </location>
</feature>
<organism evidence="2 3">
    <name type="scientific">Piloderma croceum (strain F 1598)</name>
    <dbReference type="NCBI Taxonomy" id="765440"/>
    <lineage>
        <taxon>Eukaryota</taxon>
        <taxon>Fungi</taxon>
        <taxon>Dikarya</taxon>
        <taxon>Basidiomycota</taxon>
        <taxon>Agaricomycotina</taxon>
        <taxon>Agaricomycetes</taxon>
        <taxon>Agaricomycetidae</taxon>
        <taxon>Atheliales</taxon>
        <taxon>Atheliaceae</taxon>
        <taxon>Piloderma</taxon>
    </lineage>
</organism>
<accession>A0A0C3F4P0</accession>
<sequence>MSVIYLPAPDICATRAHAVCILMYQGIWKVNDTVVGRSSSKAGSSEQMRNFRDSMPDEWSNEWKEKEREVEERREAAELRRKNELAITWQIKLARLGRSGTYYNSISKLPNFDQSETLMDKMGVNSGGALEIWETRVKSWRMEDIRDNPSFSFASWVLLVA</sequence>
<keyword evidence="3" id="KW-1185">Reference proteome</keyword>
<dbReference type="EMBL" id="KN833052">
    <property type="protein sequence ID" value="KIM75029.1"/>
    <property type="molecule type" value="Genomic_DNA"/>
</dbReference>
<name>A0A0C3F4P0_PILCF</name>
<dbReference type="InParanoid" id="A0A0C3F4P0"/>
<feature type="compositionally biased region" description="Polar residues" evidence="1">
    <location>
        <begin position="39"/>
        <end position="48"/>
    </location>
</feature>
<reference evidence="2 3" key="1">
    <citation type="submission" date="2014-04" db="EMBL/GenBank/DDBJ databases">
        <authorList>
            <consortium name="DOE Joint Genome Institute"/>
            <person name="Kuo A."/>
            <person name="Tarkka M."/>
            <person name="Buscot F."/>
            <person name="Kohler A."/>
            <person name="Nagy L.G."/>
            <person name="Floudas D."/>
            <person name="Copeland A."/>
            <person name="Barry K.W."/>
            <person name="Cichocki N."/>
            <person name="Veneault-Fourrey C."/>
            <person name="LaButti K."/>
            <person name="Lindquist E.A."/>
            <person name="Lipzen A."/>
            <person name="Lundell T."/>
            <person name="Morin E."/>
            <person name="Murat C."/>
            <person name="Sun H."/>
            <person name="Tunlid A."/>
            <person name="Henrissat B."/>
            <person name="Grigoriev I.V."/>
            <person name="Hibbett D.S."/>
            <person name="Martin F."/>
            <person name="Nordberg H.P."/>
            <person name="Cantor M.N."/>
            <person name="Hua S.X."/>
        </authorList>
    </citation>
    <scope>NUCLEOTIDE SEQUENCE [LARGE SCALE GENOMIC DNA]</scope>
    <source>
        <strain evidence="2 3">F 1598</strain>
    </source>
</reference>
<protein>
    <submittedName>
        <fullName evidence="2">Uncharacterized protein</fullName>
    </submittedName>
</protein>
<evidence type="ECO:0000313" key="2">
    <source>
        <dbReference type="EMBL" id="KIM75029.1"/>
    </source>
</evidence>
<evidence type="ECO:0000313" key="3">
    <source>
        <dbReference type="Proteomes" id="UP000054166"/>
    </source>
</evidence>
<proteinExistence type="predicted"/>
<dbReference type="Proteomes" id="UP000054166">
    <property type="component" value="Unassembled WGS sequence"/>
</dbReference>